<feature type="domain" description="Phosphatidic acid phosphatase type 2/haloperoxidase" evidence="7">
    <location>
        <begin position="161"/>
        <end position="302"/>
    </location>
</feature>
<accession>A0A1D2MCS9</accession>
<evidence type="ECO:0000256" key="5">
    <source>
        <dbReference type="ARBA" id="ARBA00023136"/>
    </source>
</evidence>
<feature type="transmembrane region" description="Helical" evidence="6">
    <location>
        <begin position="290"/>
        <end position="309"/>
    </location>
</feature>
<comment type="similarity">
    <text evidence="2">Belongs to the PA-phosphatase related phosphoesterase family.</text>
</comment>
<dbReference type="GO" id="GO:0008195">
    <property type="term" value="F:phosphatidate phosphatase activity"/>
    <property type="evidence" value="ECO:0007669"/>
    <property type="project" value="TreeGrafter"/>
</dbReference>
<proteinExistence type="inferred from homology"/>
<dbReference type="Gene3D" id="1.20.144.10">
    <property type="entry name" value="Phosphatidic acid phosphatase type 2/haloperoxidase"/>
    <property type="match status" value="1"/>
</dbReference>
<evidence type="ECO:0000256" key="3">
    <source>
        <dbReference type="ARBA" id="ARBA00022692"/>
    </source>
</evidence>
<dbReference type="SUPFAM" id="SSF48317">
    <property type="entry name" value="Acid phosphatase/Vanadium-dependent haloperoxidase"/>
    <property type="match status" value="1"/>
</dbReference>
<evidence type="ECO:0000256" key="6">
    <source>
        <dbReference type="SAM" id="Phobius"/>
    </source>
</evidence>
<dbReference type="InterPro" id="IPR000326">
    <property type="entry name" value="PAP2/HPO"/>
</dbReference>
<keyword evidence="4 6" id="KW-1133">Transmembrane helix</keyword>
<dbReference type="OrthoDB" id="10030083at2759"/>
<keyword evidence="5 6" id="KW-0472">Membrane</keyword>
<feature type="transmembrane region" description="Helical" evidence="6">
    <location>
        <begin position="126"/>
        <end position="147"/>
    </location>
</feature>
<dbReference type="PANTHER" id="PTHR10165:SF35">
    <property type="entry name" value="RE23632P"/>
    <property type="match status" value="1"/>
</dbReference>
<feature type="transmembrane region" description="Helical" evidence="6">
    <location>
        <begin position="71"/>
        <end position="88"/>
    </location>
</feature>
<organism evidence="8 9">
    <name type="scientific">Orchesella cincta</name>
    <name type="common">Springtail</name>
    <name type="synonym">Podura cincta</name>
    <dbReference type="NCBI Taxonomy" id="48709"/>
    <lineage>
        <taxon>Eukaryota</taxon>
        <taxon>Metazoa</taxon>
        <taxon>Ecdysozoa</taxon>
        <taxon>Arthropoda</taxon>
        <taxon>Hexapoda</taxon>
        <taxon>Collembola</taxon>
        <taxon>Entomobryomorpha</taxon>
        <taxon>Entomobryoidea</taxon>
        <taxon>Orchesellidae</taxon>
        <taxon>Orchesellinae</taxon>
        <taxon>Orchesella</taxon>
    </lineage>
</organism>
<dbReference type="PANTHER" id="PTHR10165">
    <property type="entry name" value="LIPID PHOSPHATE PHOSPHATASE"/>
    <property type="match status" value="1"/>
</dbReference>
<feature type="transmembrane region" description="Helical" evidence="6">
    <location>
        <begin position="159"/>
        <end position="181"/>
    </location>
</feature>
<sequence>MGISNAGRQGAQANPQYEMKGKIVEGKRQTPGELSRIHYFGSFIVFPLHPLITGTVHQLSSLVHSMGSPELMKSFLLRIFMIYFFMLLEQQAPVSVKSQIPREQYDRIRHGFPAEPFLFKTGGNGMVTMCSPFTLMAYPFFAFSLVYKKSFCDEELFKAWLGPTLLFPLTGSIVNLIKIFASRPRPTFFARCYGENFLEHSDFQDECTGDPQLVLDGLKSFPSGHTALAFSSWTFTWLYVAGKTRLFAQDLRGAVKDGFWMGMFMIFYPMMVAASRVVDRHHHLEDVCGGALIGILVACGVYFNLYPSLLSPRCYLMRDAPPYEEEQPEPDDPVTNANPFFRREIRVALAAARKEREEFFRVLAPSAGQRIPVLRDYNVNNNEFDVQYRDIRDPDDGVDANAAGYWVEPFESDGEGTAQNFATISAGIAAAASANKSI</sequence>
<dbReference type="AlphaFoldDB" id="A0A1D2MCS9"/>
<evidence type="ECO:0000256" key="1">
    <source>
        <dbReference type="ARBA" id="ARBA00004141"/>
    </source>
</evidence>
<feature type="transmembrane region" description="Helical" evidence="6">
    <location>
        <begin position="259"/>
        <end position="278"/>
    </location>
</feature>
<dbReference type="GO" id="GO:0006644">
    <property type="term" value="P:phospholipid metabolic process"/>
    <property type="evidence" value="ECO:0007669"/>
    <property type="project" value="InterPro"/>
</dbReference>
<dbReference type="EMBL" id="LJIJ01001789">
    <property type="protein sequence ID" value="ODM90806.1"/>
    <property type="molecule type" value="Genomic_DNA"/>
</dbReference>
<evidence type="ECO:0000256" key="4">
    <source>
        <dbReference type="ARBA" id="ARBA00022989"/>
    </source>
</evidence>
<name>A0A1D2MCS9_ORCCI</name>
<comment type="subcellular location">
    <subcellularLocation>
        <location evidence="1">Membrane</location>
        <topology evidence="1">Multi-pass membrane protein</topology>
    </subcellularLocation>
</comment>
<keyword evidence="9" id="KW-1185">Reference proteome</keyword>
<dbReference type="Proteomes" id="UP000094527">
    <property type="component" value="Unassembled WGS sequence"/>
</dbReference>
<dbReference type="STRING" id="48709.A0A1D2MCS9"/>
<keyword evidence="3 6" id="KW-0812">Transmembrane</keyword>
<evidence type="ECO:0000259" key="7">
    <source>
        <dbReference type="SMART" id="SM00014"/>
    </source>
</evidence>
<dbReference type="GO" id="GO:0016020">
    <property type="term" value="C:membrane"/>
    <property type="evidence" value="ECO:0007669"/>
    <property type="project" value="UniProtKB-SubCell"/>
</dbReference>
<reference evidence="8 9" key="1">
    <citation type="journal article" date="2016" name="Genome Biol. Evol.">
        <title>Gene Family Evolution Reflects Adaptation to Soil Environmental Stressors in the Genome of the Collembolan Orchesella cincta.</title>
        <authorList>
            <person name="Faddeeva-Vakhrusheva A."/>
            <person name="Derks M.F."/>
            <person name="Anvar S.Y."/>
            <person name="Agamennone V."/>
            <person name="Suring W."/>
            <person name="Smit S."/>
            <person name="van Straalen N.M."/>
            <person name="Roelofs D."/>
        </authorList>
    </citation>
    <scope>NUCLEOTIDE SEQUENCE [LARGE SCALE GENOMIC DNA]</scope>
    <source>
        <tissue evidence="8">Mixed pool</tissue>
    </source>
</reference>
<dbReference type="InterPro" id="IPR036938">
    <property type="entry name" value="PAP2/HPO_sf"/>
</dbReference>
<feature type="transmembrane region" description="Helical" evidence="6">
    <location>
        <begin position="37"/>
        <end position="59"/>
    </location>
</feature>
<evidence type="ECO:0000313" key="8">
    <source>
        <dbReference type="EMBL" id="ODM90806.1"/>
    </source>
</evidence>
<dbReference type="SMART" id="SM00014">
    <property type="entry name" value="acidPPc"/>
    <property type="match status" value="1"/>
</dbReference>
<evidence type="ECO:0000256" key="2">
    <source>
        <dbReference type="ARBA" id="ARBA00008816"/>
    </source>
</evidence>
<gene>
    <name evidence="8" type="ORF">Ocin01_15876</name>
</gene>
<comment type="caution">
    <text evidence="8">The sequence shown here is derived from an EMBL/GenBank/DDBJ whole genome shotgun (WGS) entry which is preliminary data.</text>
</comment>
<dbReference type="Pfam" id="PF01569">
    <property type="entry name" value="PAP2"/>
    <property type="match status" value="1"/>
</dbReference>
<evidence type="ECO:0000313" key="9">
    <source>
        <dbReference type="Proteomes" id="UP000094527"/>
    </source>
</evidence>
<protein>
    <submittedName>
        <fullName evidence="8">Phosphatidate phosphatase PPAPDC1A</fullName>
    </submittedName>
</protein>
<dbReference type="InterPro" id="IPR043216">
    <property type="entry name" value="PAP-like"/>
</dbReference>
<dbReference type="GO" id="GO:0046839">
    <property type="term" value="P:phospholipid dephosphorylation"/>
    <property type="evidence" value="ECO:0007669"/>
    <property type="project" value="TreeGrafter"/>
</dbReference>